<dbReference type="Proteomes" id="UP000179627">
    <property type="component" value="Unassembled WGS sequence"/>
</dbReference>
<dbReference type="InterPro" id="IPR016040">
    <property type="entry name" value="NAD(P)-bd_dom"/>
</dbReference>
<dbReference type="InterPro" id="IPR036291">
    <property type="entry name" value="NAD(P)-bd_dom_sf"/>
</dbReference>
<protein>
    <recommendedName>
        <fullName evidence="1">NAD(P)-binding domain-containing protein</fullName>
    </recommendedName>
</protein>
<name>A0A1S1R9B9_9ACTN</name>
<reference evidence="3" key="1">
    <citation type="submission" date="2016-07" db="EMBL/GenBank/DDBJ databases">
        <title>Sequence Frankia sp. strain CcI1.17.</title>
        <authorList>
            <person name="Ghodhbane-Gtari F."/>
            <person name="Swanson E."/>
            <person name="Gueddou A."/>
            <person name="Morris K."/>
            <person name="Hezbri K."/>
            <person name="Ktari A."/>
            <person name="Nouioui I."/>
            <person name="Abebe-Akele F."/>
            <person name="Simpson S."/>
            <person name="Thomas K."/>
            <person name="Gtari M."/>
            <person name="Tisa L.S."/>
            <person name="Hurst S."/>
        </authorList>
    </citation>
    <scope>NUCLEOTIDE SEQUENCE [LARGE SCALE GENOMIC DNA]</scope>
    <source>
        <strain evidence="3">Cc1.17</strain>
    </source>
</reference>
<feature type="domain" description="NAD(P)-binding" evidence="1">
    <location>
        <begin position="8"/>
        <end position="166"/>
    </location>
</feature>
<dbReference type="Gene3D" id="3.40.50.720">
    <property type="entry name" value="NAD(P)-binding Rossmann-like Domain"/>
    <property type="match status" value="1"/>
</dbReference>
<dbReference type="OrthoDB" id="3250520at2"/>
<dbReference type="AlphaFoldDB" id="A0A1S1R9B9"/>
<evidence type="ECO:0000259" key="1">
    <source>
        <dbReference type="Pfam" id="PF13460"/>
    </source>
</evidence>
<dbReference type="SUPFAM" id="SSF51735">
    <property type="entry name" value="NAD(P)-binding Rossmann-fold domains"/>
    <property type="match status" value="1"/>
</dbReference>
<comment type="caution">
    <text evidence="2">The sequence shown here is derived from an EMBL/GenBank/DDBJ whole genome shotgun (WGS) entry which is preliminary data.</text>
</comment>
<dbReference type="PANTHER" id="PTHR43162">
    <property type="match status" value="1"/>
</dbReference>
<accession>A0A1S1R9B9</accession>
<keyword evidence="3" id="KW-1185">Reference proteome</keyword>
<dbReference type="Pfam" id="PF13460">
    <property type="entry name" value="NAD_binding_10"/>
    <property type="match status" value="1"/>
</dbReference>
<dbReference type="RefSeq" id="WP_071083039.1">
    <property type="nucleotide sequence ID" value="NZ_MBLM01000047.1"/>
</dbReference>
<dbReference type="InterPro" id="IPR051604">
    <property type="entry name" value="Ergot_Alk_Oxidoreductase"/>
</dbReference>
<proteinExistence type="predicted"/>
<dbReference type="EMBL" id="MBLM01000047">
    <property type="protein sequence ID" value="OHV42391.1"/>
    <property type="molecule type" value="Genomic_DNA"/>
</dbReference>
<evidence type="ECO:0000313" key="3">
    <source>
        <dbReference type="Proteomes" id="UP000179627"/>
    </source>
</evidence>
<sequence length="269" mass="28382">MSSYVALGGTGKVGRRLVRILTAHGRDARPASRTTPTPFDWRDETTWPVALAGAGGMFVVGPGSATDWSATLTRLLDVAAEAGVGHAVLLSARGVEFHPDGAVATAETALRDGPLAWTILRPTHFAQNFTEAMFTPVNDRIVAPVGDGAEPFVDVDDIAEVAAVVLTGRAHDGEVVALSGPEAITFTEAAAVLRQTTGRPVVFVPESDGDHLARLRAAGTPEGYIAWRMAMLRGIRSGADAYLSDGVTQVLGRSATRFRDWAAREASPR</sequence>
<gene>
    <name evidence="2" type="ORF">CC117_12615</name>
</gene>
<dbReference type="Gene3D" id="3.90.25.10">
    <property type="entry name" value="UDP-galactose 4-epimerase, domain 1"/>
    <property type="match status" value="1"/>
</dbReference>
<evidence type="ECO:0000313" key="2">
    <source>
        <dbReference type="EMBL" id="OHV42391.1"/>
    </source>
</evidence>
<organism evidence="2 3">
    <name type="scientific">Parafrankia colletiae</name>
    <dbReference type="NCBI Taxonomy" id="573497"/>
    <lineage>
        <taxon>Bacteria</taxon>
        <taxon>Bacillati</taxon>
        <taxon>Actinomycetota</taxon>
        <taxon>Actinomycetes</taxon>
        <taxon>Frankiales</taxon>
        <taxon>Frankiaceae</taxon>
        <taxon>Parafrankia</taxon>
    </lineage>
</organism>
<dbReference type="PANTHER" id="PTHR43162:SF1">
    <property type="entry name" value="PRESTALK A DIFFERENTIATION PROTEIN A"/>
    <property type="match status" value="1"/>
</dbReference>